<evidence type="ECO:0000256" key="1">
    <source>
        <dbReference type="ARBA" id="ARBA00004123"/>
    </source>
</evidence>
<feature type="domain" description="Zn(2)-C6 fungal-type" evidence="9">
    <location>
        <begin position="28"/>
        <end position="56"/>
    </location>
</feature>
<dbReference type="EMBL" id="KN847340">
    <property type="protein sequence ID" value="KIW38867.1"/>
    <property type="molecule type" value="Genomic_DNA"/>
</dbReference>
<evidence type="ECO:0000313" key="11">
    <source>
        <dbReference type="Proteomes" id="UP000053342"/>
    </source>
</evidence>
<evidence type="ECO:0000256" key="5">
    <source>
        <dbReference type="ARBA" id="ARBA00023125"/>
    </source>
</evidence>
<dbReference type="SUPFAM" id="SSF57701">
    <property type="entry name" value="Zn2/Cys6 DNA-binding domain"/>
    <property type="match status" value="1"/>
</dbReference>
<evidence type="ECO:0000256" key="7">
    <source>
        <dbReference type="ARBA" id="ARBA00023242"/>
    </source>
</evidence>
<keyword evidence="11" id="KW-1185">Reference proteome</keyword>
<dbReference type="Gene3D" id="4.10.240.10">
    <property type="entry name" value="Zn(2)-C6 fungal-type DNA-binding domain"/>
    <property type="match status" value="1"/>
</dbReference>
<reference evidence="10 11" key="1">
    <citation type="submission" date="2015-01" db="EMBL/GenBank/DDBJ databases">
        <title>The Genome Sequence of Exophiala oligosperma CBS72588.</title>
        <authorList>
            <consortium name="The Broad Institute Genomics Platform"/>
            <person name="Cuomo C."/>
            <person name="de Hoog S."/>
            <person name="Gorbushina A."/>
            <person name="Stielow B."/>
            <person name="Teixiera M."/>
            <person name="Abouelleil A."/>
            <person name="Chapman S.B."/>
            <person name="Priest M."/>
            <person name="Young S.K."/>
            <person name="Wortman J."/>
            <person name="Nusbaum C."/>
            <person name="Birren B."/>
        </authorList>
    </citation>
    <scope>NUCLEOTIDE SEQUENCE [LARGE SCALE GENOMIC DNA]</scope>
    <source>
        <strain evidence="10 11">CBS 72588</strain>
    </source>
</reference>
<dbReference type="VEuPathDB" id="FungiDB:PV06_08695"/>
<dbReference type="AlphaFoldDB" id="A0A0D2BN02"/>
<dbReference type="PANTHER" id="PTHR47782:SF12">
    <property type="entry name" value="ZN(II)2CYS6 TRANSCRIPTION FACTOR (EUROFUNG)"/>
    <property type="match status" value="1"/>
</dbReference>
<evidence type="ECO:0000256" key="3">
    <source>
        <dbReference type="ARBA" id="ARBA00022833"/>
    </source>
</evidence>
<dbReference type="InterPro" id="IPR052202">
    <property type="entry name" value="Yeast_MetPath_Reg"/>
</dbReference>
<dbReference type="PANTHER" id="PTHR47782">
    <property type="entry name" value="ZN(II)2CYS6 TRANSCRIPTION FACTOR (EUROFUNG)-RELATED"/>
    <property type="match status" value="1"/>
</dbReference>
<dbReference type="GO" id="GO:0006351">
    <property type="term" value="P:DNA-templated transcription"/>
    <property type="evidence" value="ECO:0007669"/>
    <property type="project" value="InterPro"/>
</dbReference>
<feature type="compositionally biased region" description="Low complexity" evidence="8">
    <location>
        <begin position="712"/>
        <end position="724"/>
    </location>
</feature>
<evidence type="ECO:0000256" key="6">
    <source>
        <dbReference type="ARBA" id="ARBA00023163"/>
    </source>
</evidence>
<keyword evidence="5" id="KW-0238">DNA-binding</keyword>
<sequence length="794" mass="88302">MPSSIRDTDVFLAHKSPTDARRKKRPGACTRCRNRKVKCDGRLPVCGSCVKARTECDVNTASAQRESLLNRIQYLEALVKDNGLEDSLWTEASTGANVNIQSATLPQEYVRPSRDTLAQDNTPTSHQGPGTTVNQGRQQPITNVVSSPSTSFAANVSTGTSPCGTDNSAISVQQPIAHEVGMLSLSNSVEPKYIGPSSGVTFARLIYAAVPGFQGVHANLANQSQGGNQDSSVEQTAGASLPSVRDMHRFINAYFDTIHFLYPFLSITNFSKTAEKIRRFQTQLSQSSTDATKSDVRTIDHIDHAQLFLVLFLGANVLETRLSQDFNSESFLATAMLHVSFVSLHESLRGLQTLLLLTLSSLHSPRGLNAWFLKSTILAGCIDLGLQRKNNVSTPQPTSSDIEEHQIRSGVFWSAYSLDRTLSVVLGRPLTFRDEALDVEFPGALGSDEVDHDASRVYATTSNQDDEPARKRQRMMQTPGTPAVYSFRFDRIFAEIKLMLYRVAQSPSRFPWPTDFGEWQTRTHTTLSQLLEDAHQDLDRLDSSDSAPSHGTHDNAVLSLELKYHQAIMLMYRPSPAIPRPSAWALKYCFESAVGTIQAQAELHRFGNFANSWLNAHTVFISGITICYCFWVSQQVRTMTTSTSFTYYTDMVRRLLKSLSTTWLVASNALQKFEALVRLTEKSSSQLRTCTTTETVNHGRTTAGTDDGGDHGTTQQQQQQQQQQPGLMKSGVHHQQGSSSSPWPPLPQVDFSSTEDQIDWSNFDVEYDNTNVWPKELQEVPDWFSLEDWLNDYA</sequence>
<feature type="region of interest" description="Disordered" evidence="8">
    <location>
        <begin position="688"/>
        <end position="752"/>
    </location>
</feature>
<keyword evidence="6" id="KW-0804">Transcription</keyword>
<evidence type="ECO:0000256" key="2">
    <source>
        <dbReference type="ARBA" id="ARBA00022723"/>
    </source>
</evidence>
<dbReference type="InterPro" id="IPR007219">
    <property type="entry name" value="XnlR_reg_dom"/>
</dbReference>
<feature type="region of interest" description="Disordered" evidence="8">
    <location>
        <begin position="116"/>
        <end position="167"/>
    </location>
</feature>
<proteinExistence type="predicted"/>
<evidence type="ECO:0000256" key="8">
    <source>
        <dbReference type="SAM" id="MobiDB-lite"/>
    </source>
</evidence>
<dbReference type="InterPro" id="IPR001138">
    <property type="entry name" value="Zn2Cys6_DnaBD"/>
</dbReference>
<dbReference type="OrthoDB" id="4117398at2759"/>
<dbReference type="Proteomes" id="UP000053342">
    <property type="component" value="Unassembled WGS sequence"/>
</dbReference>
<dbReference type="GO" id="GO:0043565">
    <property type="term" value="F:sequence-specific DNA binding"/>
    <property type="evidence" value="ECO:0007669"/>
    <property type="project" value="TreeGrafter"/>
</dbReference>
<dbReference type="GO" id="GO:0005634">
    <property type="term" value="C:nucleus"/>
    <property type="evidence" value="ECO:0007669"/>
    <property type="project" value="UniProtKB-SubCell"/>
</dbReference>
<dbReference type="SMART" id="SM00066">
    <property type="entry name" value="GAL4"/>
    <property type="match status" value="1"/>
</dbReference>
<dbReference type="GeneID" id="27360769"/>
<keyword evidence="3" id="KW-0862">Zinc</keyword>
<dbReference type="HOGENOM" id="CLU_012331_2_0_1"/>
<dbReference type="Pfam" id="PF04082">
    <property type="entry name" value="Fungal_trans"/>
    <property type="match status" value="1"/>
</dbReference>
<dbReference type="GO" id="GO:0045944">
    <property type="term" value="P:positive regulation of transcription by RNA polymerase II"/>
    <property type="evidence" value="ECO:0007669"/>
    <property type="project" value="TreeGrafter"/>
</dbReference>
<evidence type="ECO:0000259" key="9">
    <source>
        <dbReference type="PROSITE" id="PS50048"/>
    </source>
</evidence>
<dbReference type="Pfam" id="PF00172">
    <property type="entry name" value="Zn_clus"/>
    <property type="match status" value="1"/>
</dbReference>
<dbReference type="SMART" id="SM00906">
    <property type="entry name" value="Fungal_trans"/>
    <property type="match status" value="1"/>
</dbReference>
<keyword evidence="4" id="KW-0805">Transcription regulation</keyword>
<dbReference type="PROSITE" id="PS00463">
    <property type="entry name" value="ZN2_CY6_FUNGAL_1"/>
    <property type="match status" value="1"/>
</dbReference>
<evidence type="ECO:0000313" key="10">
    <source>
        <dbReference type="EMBL" id="KIW38867.1"/>
    </source>
</evidence>
<keyword evidence="2" id="KW-0479">Metal-binding</keyword>
<dbReference type="PROSITE" id="PS50048">
    <property type="entry name" value="ZN2_CY6_FUNGAL_2"/>
    <property type="match status" value="1"/>
</dbReference>
<dbReference type="GO" id="GO:0008270">
    <property type="term" value="F:zinc ion binding"/>
    <property type="evidence" value="ECO:0007669"/>
    <property type="project" value="InterPro"/>
</dbReference>
<dbReference type="InterPro" id="IPR036864">
    <property type="entry name" value="Zn2-C6_fun-type_DNA-bd_sf"/>
</dbReference>
<name>A0A0D2BN02_9EURO</name>
<organism evidence="10 11">
    <name type="scientific">Exophiala oligosperma</name>
    <dbReference type="NCBI Taxonomy" id="215243"/>
    <lineage>
        <taxon>Eukaryota</taxon>
        <taxon>Fungi</taxon>
        <taxon>Dikarya</taxon>
        <taxon>Ascomycota</taxon>
        <taxon>Pezizomycotina</taxon>
        <taxon>Eurotiomycetes</taxon>
        <taxon>Chaetothyriomycetidae</taxon>
        <taxon>Chaetothyriales</taxon>
        <taxon>Herpotrichiellaceae</taxon>
        <taxon>Exophiala</taxon>
    </lineage>
</organism>
<dbReference type="RefSeq" id="XP_016259083.1">
    <property type="nucleotide sequence ID" value="XM_016410061.1"/>
</dbReference>
<protein>
    <recommendedName>
        <fullName evidence="9">Zn(2)-C6 fungal-type domain-containing protein</fullName>
    </recommendedName>
</protein>
<dbReference type="CDD" id="cd00067">
    <property type="entry name" value="GAL4"/>
    <property type="match status" value="1"/>
</dbReference>
<comment type="subcellular location">
    <subcellularLocation>
        <location evidence="1">Nucleus</location>
    </subcellularLocation>
</comment>
<accession>A0A0D2BN02</accession>
<gene>
    <name evidence="10" type="ORF">PV06_08695</name>
</gene>
<feature type="compositionally biased region" description="Polar residues" evidence="8">
    <location>
        <begin position="688"/>
        <end position="698"/>
    </location>
</feature>
<keyword evidence="7" id="KW-0539">Nucleus</keyword>
<dbReference type="STRING" id="215243.A0A0D2BN02"/>
<evidence type="ECO:0000256" key="4">
    <source>
        <dbReference type="ARBA" id="ARBA00023015"/>
    </source>
</evidence>
<dbReference type="CDD" id="cd12148">
    <property type="entry name" value="fungal_TF_MHR"/>
    <property type="match status" value="1"/>
</dbReference>
<dbReference type="GO" id="GO:0000981">
    <property type="term" value="F:DNA-binding transcription factor activity, RNA polymerase II-specific"/>
    <property type="evidence" value="ECO:0007669"/>
    <property type="project" value="InterPro"/>
</dbReference>